<keyword evidence="3" id="KW-1185">Reference proteome</keyword>
<evidence type="ECO:0000256" key="1">
    <source>
        <dbReference type="SAM" id="MobiDB-lite"/>
    </source>
</evidence>
<evidence type="ECO:0000313" key="2">
    <source>
        <dbReference type="EMBL" id="KAF5772717.1"/>
    </source>
</evidence>
<feature type="compositionally biased region" description="Low complexity" evidence="1">
    <location>
        <begin position="19"/>
        <end position="35"/>
    </location>
</feature>
<reference evidence="2" key="1">
    <citation type="journal article" date="2017" name="Nature">
        <title>The sunflower genome provides insights into oil metabolism, flowering and Asterid evolution.</title>
        <authorList>
            <person name="Badouin H."/>
            <person name="Gouzy J."/>
            <person name="Grassa C.J."/>
            <person name="Murat F."/>
            <person name="Staton S.E."/>
            <person name="Cottret L."/>
            <person name="Lelandais-Briere C."/>
            <person name="Owens G.L."/>
            <person name="Carrere S."/>
            <person name="Mayjonade B."/>
            <person name="Legrand L."/>
            <person name="Gill N."/>
            <person name="Kane N.C."/>
            <person name="Bowers J.E."/>
            <person name="Hubner S."/>
            <person name="Bellec A."/>
            <person name="Berard A."/>
            <person name="Berges H."/>
            <person name="Blanchet N."/>
            <person name="Boniface M.C."/>
            <person name="Brunel D."/>
            <person name="Catrice O."/>
            <person name="Chaidir N."/>
            <person name="Claudel C."/>
            <person name="Donnadieu C."/>
            <person name="Faraut T."/>
            <person name="Fievet G."/>
            <person name="Helmstetter N."/>
            <person name="King M."/>
            <person name="Knapp S.J."/>
            <person name="Lai Z."/>
            <person name="Le Paslier M.C."/>
            <person name="Lippi Y."/>
            <person name="Lorenzon L."/>
            <person name="Mandel J.R."/>
            <person name="Marage G."/>
            <person name="Marchand G."/>
            <person name="Marquand E."/>
            <person name="Bret-Mestries E."/>
            <person name="Morien E."/>
            <person name="Nambeesan S."/>
            <person name="Nguyen T."/>
            <person name="Pegot-Espagnet P."/>
            <person name="Pouilly N."/>
            <person name="Raftis F."/>
            <person name="Sallet E."/>
            <person name="Schiex T."/>
            <person name="Thomas J."/>
            <person name="Vandecasteele C."/>
            <person name="Vares D."/>
            <person name="Vear F."/>
            <person name="Vautrin S."/>
            <person name="Crespi M."/>
            <person name="Mangin B."/>
            <person name="Burke J.M."/>
            <person name="Salse J."/>
            <person name="Munos S."/>
            <person name="Vincourt P."/>
            <person name="Rieseberg L.H."/>
            <person name="Langlade N.B."/>
        </authorList>
    </citation>
    <scope>NUCLEOTIDE SEQUENCE</scope>
    <source>
        <tissue evidence="2">Leaves</tissue>
    </source>
</reference>
<dbReference type="Proteomes" id="UP000215914">
    <property type="component" value="Unassembled WGS sequence"/>
</dbReference>
<comment type="caution">
    <text evidence="2">The sequence shown here is derived from an EMBL/GenBank/DDBJ whole genome shotgun (WGS) entry which is preliminary data.</text>
</comment>
<feature type="region of interest" description="Disordered" evidence="1">
    <location>
        <begin position="1"/>
        <end position="49"/>
    </location>
</feature>
<name>A0A9K3EFL5_HELAN</name>
<sequence length="49" mass="4890">MNSTDLGSNGIIRNPDGMSGASSGNISSIGAKISSEQAPTAFSSIPLHN</sequence>
<reference evidence="2" key="2">
    <citation type="submission" date="2020-06" db="EMBL/GenBank/DDBJ databases">
        <title>Helianthus annuus Genome sequencing and assembly Release 2.</title>
        <authorList>
            <person name="Gouzy J."/>
            <person name="Langlade N."/>
            <person name="Munos S."/>
        </authorList>
    </citation>
    <scope>NUCLEOTIDE SEQUENCE</scope>
    <source>
        <tissue evidence="2">Leaves</tissue>
    </source>
</reference>
<protein>
    <submittedName>
        <fullName evidence="2">Uncharacterized protein</fullName>
    </submittedName>
</protein>
<proteinExistence type="predicted"/>
<accession>A0A9K3EFL5</accession>
<dbReference type="AlphaFoldDB" id="A0A9K3EFL5"/>
<dbReference type="EMBL" id="MNCJ02000328">
    <property type="protein sequence ID" value="KAF5772717.1"/>
    <property type="molecule type" value="Genomic_DNA"/>
</dbReference>
<dbReference type="Gramene" id="mRNA:HanXRQr2_Chr13g0580501">
    <property type="protein sequence ID" value="CDS:HanXRQr2_Chr13g0580501.1"/>
    <property type="gene ID" value="HanXRQr2_Chr13g0580501"/>
</dbReference>
<evidence type="ECO:0000313" key="3">
    <source>
        <dbReference type="Proteomes" id="UP000215914"/>
    </source>
</evidence>
<organism evidence="2 3">
    <name type="scientific">Helianthus annuus</name>
    <name type="common">Common sunflower</name>
    <dbReference type="NCBI Taxonomy" id="4232"/>
    <lineage>
        <taxon>Eukaryota</taxon>
        <taxon>Viridiplantae</taxon>
        <taxon>Streptophyta</taxon>
        <taxon>Embryophyta</taxon>
        <taxon>Tracheophyta</taxon>
        <taxon>Spermatophyta</taxon>
        <taxon>Magnoliopsida</taxon>
        <taxon>eudicotyledons</taxon>
        <taxon>Gunneridae</taxon>
        <taxon>Pentapetalae</taxon>
        <taxon>asterids</taxon>
        <taxon>campanulids</taxon>
        <taxon>Asterales</taxon>
        <taxon>Asteraceae</taxon>
        <taxon>Asteroideae</taxon>
        <taxon>Heliantheae alliance</taxon>
        <taxon>Heliantheae</taxon>
        <taxon>Helianthus</taxon>
    </lineage>
</organism>
<gene>
    <name evidence="2" type="ORF">HanXRQr2_Chr13g0580501</name>
</gene>